<feature type="region of interest" description="Disordered" evidence="1">
    <location>
        <begin position="129"/>
        <end position="155"/>
    </location>
</feature>
<dbReference type="PANTHER" id="PTHR11439">
    <property type="entry name" value="GAG-POL-RELATED RETROTRANSPOSON"/>
    <property type="match status" value="1"/>
</dbReference>
<dbReference type="InterPro" id="IPR057670">
    <property type="entry name" value="SH3_retrovirus"/>
</dbReference>
<gene>
    <name evidence="4" type="ORF">Tci_005353</name>
</gene>
<accession>A0A6L2JBP5</accession>
<sequence length="842" mass="94263">MVSSIKLPILKKGKYILWTMKMEQYLAYIDYALWEVILNGNGKVHMTKDEASNEVEVPLVTTQQILARTIERKAKSTMLMAIPDKHLARFHGMKDAKTLWAAIKTRFSGNAESKKMQKIGHFDMDYKTARNPGNRDAGNAGYKGKDNGKRPAREEDEKALVVQDGLGYDSQFNEKQVLDVKEEEVTKTVFDNRSSDEENSLANDRFKKGEGFHVVPPPLIGNYMPPKPDLSFSGLDDSIFKFKISETGHPQQALKNKGIVGSGCSRHMTGNKAYLADYKEINDGGFVAFGLSRDKITCKEGKAAQSHLVLVTKPHNKTPYELLNGRSPSLDFMRSFGCPVTILNTLDPLSKFKGKADVEFLVGYSVTRKAFRVFNTKTRKVKENLNVRNQTDKNAGPQNTNGNASTQYIVDVGKEVSDQYHIMLPLWSFISSTYKSSDDKAENDKPKNDIGSKTVVELVNTEDQAYIDELDRLRVKKRRLVMHNPVNAASTSGTFSAGGPSSLHPNTFIPDDPLLHVDQDDSQIPNLEDTAELRSTGIFTIASDDDLDTFTSLVQSVGAAADFNNMESSTIVNPIPIHRMKPKKVAQALDDESWVAIMQDELLNKKDKRGIVVRNKARLVAQGLRQKEGINYDEVFAHVARIEAIRIFLAFASFMGFIIYQMDVKSAFLYGTIEEEVMGIEGELYTRLCLSRRTRMLSCSAGVKQGEEGIFISQDKYVAEILKKFDFSSVRIASTPIETQKPLVKDEEAAAVDVYLYRSMIGSLMYLIASRPDIMFIVCACSRFQVAPKLSHLYAVKRIFRYLKGQLKLGLWYPRGSLFDVEAYSDSDYTGANLDKKSTTGG</sequence>
<reference evidence="4" key="1">
    <citation type="journal article" date="2019" name="Sci. Rep.">
        <title>Draft genome of Tanacetum cinerariifolium, the natural source of mosquito coil.</title>
        <authorList>
            <person name="Yamashiro T."/>
            <person name="Shiraishi A."/>
            <person name="Satake H."/>
            <person name="Nakayama K."/>
        </authorList>
    </citation>
    <scope>NUCLEOTIDE SEQUENCE</scope>
</reference>
<feature type="compositionally biased region" description="Basic and acidic residues" evidence="1">
    <location>
        <begin position="143"/>
        <end position="155"/>
    </location>
</feature>
<evidence type="ECO:0000313" key="4">
    <source>
        <dbReference type="EMBL" id="GEU33375.1"/>
    </source>
</evidence>
<comment type="caution">
    <text evidence="4">The sequence shown here is derived from an EMBL/GenBank/DDBJ whole genome shotgun (WGS) entry which is preliminary data.</text>
</comment>
<dbReference type="Pfam" id="PF07727">
    <property type="entry name" value="RVT_2"/>
    <property type="match status" value="1"/>
</dbReference>
<dbReference type="PANTHER" id="PTHR11439:SF509">
    <property type="entry name" value="RNA-DIRECTED DNA POLYMERASE"/>
    <property type="match status" value="1"/>
</dbReference>
<dbReference type="Pfam" id="PF25597">
    <property type="entry name" value="SH3_retrovirus"/>
    <property type="match status" value="1"/>
</dbReference>
<dbReference type="InterPro" id="IPR013103">
    <property type="entry name" value="RVT_2"/>
</dbReference>
<evidence type="ECO:0000256" key="1">
    <source>
        <dbReference type="SAM" id="MobiDB-lite"/>
    </source>
</evidence>
<dbReference type="EMBL" id="BKCJ010000457">
    <property type="protein sequence ID" value="GEU33375.1"/>
    <property type="molecule type" value="Genomic_DNA"/>
</dbReference>
<organism evidence="4">
    <name type="scientific">Tanacetum cinerariifolium</name>
    <name type="common">Dalmatian daisy</name>
    <name type="synonym">Chrysanthemum cinerariifolium</name>
    <dbReference type="NCBI Taxonomy" id="118510"/>
    <lineage>
        <taxon>Eukaryota</taxon>
        <taxon>Viridiplantae</taxon>
        <taxon>Streptophyta</taxon>
        <taxon>Embryophyta</taxon>
        <taxon>Tracheophyta</taxon>
        <taxon>Spermatophyta</taxon>
        <taxon>Magnoliopsida</taxon>
        <taxon>eudicotyledons</taxon>
        <taxon>Gunneridae</taxon>
        <taxon>Pentapetalae</taxon>
        <taxon>asterids</taxon>
        <taxon>campanulids</taxon>
        <taxon>Asterales</taxon>
        <taxon>Asteraceae</taxon>
        <taxon>Asteroideae</taxon>
        <taxon>Anthemideae</taxon>
        <taxon>Anthemidinae</taxon>
        <taxon>Tanacetum</taxon>
    </lineage>
</organism>
<feature type="domain" description="Retroviral polymerase SH3-like" evidence="3">
    <location>
        <begin position="339"/>
        <end position="394"/>
    </location>
</feature>
<feature type="domain" description="Reverse transcriptase Ty1/copia-type" evidence="2">
    <location>
        <begin position="604"/>
        <end position="677"/>
    </location>
</feature>
<name>A0A6L2JBP5_TANCI</name>
<dbReference type="AlphaFoldDB" id="A0A6L2JBP5"/>
<proteinExistence type="predicted"/>
<evidence type="ECO:0000259" key="3">
    <source>
        <dbReference type="Pfam" id="PF25597"/>
    </source>
</evidence>
<evidence type="ECO:0000259" key="2">
    <source>
        <dbReference type="Pfam" id="PF07727"/>
    </source>
</evidence>
<protein>
    <submittedName>
        <fullName evidence="4">Ribonuclease H-like domain-containing protein</fullName>
    </submittedName>
</protein>